<sequence length="411" mass="46792">MFRGATFGTTFDHRSLPNNPCVSNKKSKRKSSRKKLTLFGGPSPFKCQHHYPRESRCTRVDYRSLRTDMCRGTVIVFLEADQKGSTMSANVLHPGSCPICNERLKVEMWCKFAKRGLMASMQPVVRGETVSLLKLAARHEIPVQLRVGSEVKSKKTGRPRDDDQEQAFSKICTYQEVNDEEQLTIAYLQCKMKEYLTNSQQKGDEEVQKRSIIKTAARLIRSDIKTNVSSVTDHYPKSEELKLESALKFLPETPRHLLDFMFVGKDKHHKVACIGQAIVQAVRPRALIAPLQIGFGVQVYHLFWSKFLVQSLWDNVEHKIITIDGKGTFNEMGMIAALTPEKQTSYIVSRRNVSELITAETSKVDIMEYRFDTHVLRNIKFQKLLGLQHCDMGAVISSNPFQIGRARCTFS</sequence>
<accession>A0A9Q1BFR7</accession>
<evidence type="ECO:0000313" key="2">
    <source>
        <dbReference type="Proteomes" id="UP001152320"/>
    </source>
</evidence>
<name>A0A9Q1BFR7_HOLLE</name>
<dbReference type="OrthoDB" id="6753017at2759"/>
<proteinExistence type="predicted"/>
<dbReference type="AlphaFoldDB" id="A0A9Q1BFR7"/>
<gene>
    <name evidence="1" type="ORF">HOLleu_36565</name>
</gene>
<organism evidence="1 2">
    <name type="scientific">Holothuria leucospilota</name>
    <name type="common">Black long sea cucumber</name>
    <name type="synonym">Mertensiothuria leucospilota</name>
    <dbReference type="NCBI Taxonomy" id="206669"/>
    <lineage>
        <taxon>Eukaryota</taxon>
        <taxon>Metazoa</taxon>
        <taxon>Echinodermata</taxon>
        <taxon>Eleutherozoa</taxon>
        <taxon>Echinozoa</taxon>
        <taxon>Holothuroidea</taxon>
        <taxon>Aspidochirotacea</taxon>
        <taxon>Aspidochirotida</taxon>
        <taxon>Holothuriidae</taxon>
        <taxon>Holothuria</taxon>
    </lineage>
</organism>
<protein>
    <submittedName>
        <fullName evidence="1">Uncharacterized protein</fullName>
    </submittedName>
</protein>
<reference evidence="1" key="1">
    <citation type="submission" date="2021-10" db="EMBL/GenBank/DDBJ databases">
        <title>Tropical sea cucumber genome reveals ecological adaptation and Cuvierian tubules defense mechanism.</title>
        <authorList>
            <person name="Chen T."/>
        </authorList>
    </citation>
    <scope>NUCLEOTIDE SEQUENCE</scope>
    <source>
        <strain evidence="1">Nanhai2018</strain>
        <tissue evidence="1">Muscle</tissue>
    </source>
</reference>
<keyword evidence="2" id="KW-1185">Reference proteome</keyword>
<evidence type="ECO:0000313" key="1">
    <source>
        <dbReference type="EMBL" id="KAJ8023973.1"/>
    </source>
</evidence>
<comment type="caution">
    <text evidence="1">The sequence shown here is derived from an EMBL/GenBank/DDBJ whole genome shotgun (WGS) entry which is preliminary data.</text>
</comment>
<dbReference type="Proteomes" id="UP001152320">
    <property type="component" value="Chromosome 19"/>
</dbReference>
<dbReference type="EMBL" id="JAIZAY010000019">
    <property type="protein sequence ID" value="KAJ8023973.1"/>
    <property type="molecule type" value="Genomic_DNA"/>
</dbReference>